<evidence type="ECO:0000313" key="1">
    <source>
        <dbReference type="EMBL" id="RXN23027.1"/>
    </source>
</evidence>
<comment type="caution">
    <text evidence="1">The sequence shown here is derived from an EMBL/GenBank/DDBJ whole genome shotgun (WGS) entry which is preliminary data.</text>
</comment>
<sequence length="112" mass="13268">MAVLDTPGWWKYIASELNPDFIRSAILENVSEFPEPIKTLLEREFSRWESIIIDGVRDSLQDIKSFELSQAEKRQMSVDAVERWLQNYNHYVQHTIDKIQDPESGRKRLKMD</sequence>
<evidence type="ECO:0000313" key="2">
    <source>
        <dbReference type="EMBL" id="RXN34219.1"/>
    </source>
</evidence>
<evidence type="ECO:0007829" key="4">
    <source>
        <dbReference type="PeptideAtlas" id="A0A498N2P4"/>
    </source>
</evidence>
<keyword evidence="3" id="KW-1185">Reference proteome</keyword>
<reference evidence="1 3" key="1">
    <citation type="submission" date="2018-03" db="EMBL/GenBank/DDBJ databases">
        <title>Draft genome sequence of Rohu Carp (Labeo rohita).</title>
        <authorList>
            <person name="Das P."/>
            <person name="Kushwaha B."/>
            <person name="Joshi C.G."/>
            <person name="Kumar D."/>
            <person name="Nagpure N.S."/>
            <person name="Sahoo L."/>
            <person name="Das S.P."/>
            <person name="Bit A."/>
            <person name="Patnaik S."/>
            <person name="Meher P.K."/>
            <person name="Jayasankar P."/>
            <person name="Koringa P.G."/>
            <person name="Patel N.V."/>
            <person name="Hinsu A.T."/>
            <person name="Kumar R."/>
            <person name="Pandey M."/>
            <person name="Agarwal S."/>
            <person name="Srivastava S."/>
            <person name="Singh M."/>
            <person name="Iquebal M.A."/>
            <person name="Jaiswal S."/>
            <person name="Angadi U.B."/>
            <person name="Kumar N."/>
            <person name="Raza M."/>
            <person name="Shah T.M."/>
            <person name="Rai A."/>
            <person name="Jena J.K."/>
        </authorList>
    </citation>
    <scope>NUCLEOTIDE SEQUENCE [LARGE SCALE GENOMIC DNA]</scope>
    <source>
        <strain evidence="1">DASCIFA01</strain>
        <tissue evidence="1">Testis</tissue>
    </source>
</reference>
<proteinExistence type="evidence at protein level"/>
<name>A0A498N2P4_LABRO</name>
<keyword evidence="4" id="KW-1267">Proteomics identification</keyword>
<dbReference type="STRING" id="84645.A0A498N2P4"/>
<organism evidence="1 3">
    <name type="scientific">Labeo rohita</name>
    <name type="common">Indian major carp</name>
    <name type="synonym">Cyprinus rohita</name>
    <dbReference type="NCBI Taxonomy" id="84645"/>
    <lineage>
        <taxon>Eukaryota</taxon>
        <taxon>Metazoa</taxon>
        <taxon>Chordata</taxon>
        <taxon>Craniata</taxon>
        <taxon>Vertebrata</taxon>
        <taxon>Euteleostomi</taxon>
        <taxon>Actinopterygii</taxon>
        <taxon>Neopterygii</taxon>
        <taxon>Teleostei</taxon>
        <taxon>Ostariophysi</taxon>
        <taxon>Cypriniformes</taxon>
        <taxon>Cyprinidae</taxon>
        <taxon>Labeoninae</taxon>
        <taxon>Labeonini</taxon>
        <taxon>Labeo</taxon>
    </lineage>
</organism>
<dbReference type="EMBL" id="QBIY01011203">
    <property type="protein sequence ID" value="RXN34219.1"/>
    <property type="molecule type" value="Genomic_DNA"/>
</dbReference>
<dbReference type="Proteomes" id="UP000290572">
    <property type="component" value="Unassembled WGS sequence"/>
</dbReference>
<dbReference type="EMBL" id="QBIY01012571">
    <property type="protein sequence ID" value="RXN23027.1"/>
    <property type="molecule type" value="Genomic_DNA"/>
</dbReference>
<accession>A0A498N2P4</accession>
<dbReference type="AlphaFoldDB" id="A0A498N2P4"/>
<evidence type="ECO:0000313" key="3">
    <source>
        <dbReference type="Proteomes" id="UP000290572"/>
    </source>
</evidence>
<gene>
    <name evidence="2" type="ORF">ROHU_004068</name>
    <name evidence="1" type="ORF">ROHU_023144</name>
</gene>
<protein>
    <submittedName>
        <fullName evidence="1">GTPase IMAP family member 8-like protein</fullName>
    </submittedName>
</protein>